<dbReference type="Proteomes" id="UP001501221">
    <property type="component" value="Unassembled WGS sequence"/>
</dbReference>
<protein>
    <recommendedName>
        <fullName evidence="4">DUF3149 domain-containing protein</fullName>
    </recommendedName>
</protein>
<reference evidence="2 3" key="1">
    <citation type="journal article" date="2019" name="Int. J. Syst. Evol. Microbiol.">
        <title>The Global Catalogue of Microorganisms (GCM) 10K type strain sequencing project: providing services to taxonomists for standard genome sequencing and annotation.</title>
        <authorList>
            <consortium name="The Broad Institute Genomics Platform"/>
            <consortium name="The Broad Institute Genome Sequencing Center for Infectious Disease"/>
            <person name="Wu L."/>
            <person name="Ma J."/>
        </authorList>
    </citation>
    <scope>NUCLEOTIDE SEQUENCE [LARGE SCALE GENOMIC DNA]</scope>
    <source>
        <strain evidence="2 3">JCM 16211</strain>
    </source>
</reference>
<evidence type="ECO:0000256" key="1">
    <source>
        <dbReference type="SAM" id="Phobius"/>
    </source>
</evidence>
<keyword evidence="1" id="KW-0472">Membrane</keyword>
<evidence type="ECO:0008006" key="4">
    <source>
        <dbReference type="Google" id="ProtNLM"/>
    </source>
</evidence>
<gene>
    <name evidence="2" type="ORF">GCM10009123_03070</name>
</gene>
<organism evidence="2 3">
    <name type="scientific">Kangiella japonica</name>
    <dbReference type="NCBI Taxonomy" id="647384"/>
    <lineage>
        <taxon>Bacteria</taxon>
        <taxon>Pseudomonadati</taxon>
        <taxon>Pseudomonadota</taxon>
        <taxon>Gammaproteobacteria</taxon>
        <taxon>Kangiellales</taxon>
        <taxon>Kangiellaceae</taxon>
        <taxon>Kangiella</taxon>
    </lineage>
</organism>
<accession>A0ABN0STT0</accession>
<evidence type="ECO:0000313" key="3">
    <source>
        <dbReference type="Proteomes" id="UP001501221"/>
    </source>
</evidence>
<comment type="caution">
    <text evidence="2">The sequence shown here is derived from an EMBL/GenBank/DDBJ whole genome shotgun (WGS) entry which is preliminary data.</text>
</comment>
<feature type="transmembrane region" description="Helical" evidence="1">
    <location>
        <begin position="20"/>
        <end position="41"/>
    </location>
</feature>
<dbReference type="EMBL" id="BAAAFM010000001">
    <property type="protein sequence ID" value="GAA0199129.1"/>
    <property type="molecule type" value="Genomic_DNA"/>
</dbReference>
<dbReference type="RefSeq" id="WP_343985534.1">
    <property type="nucleotide sequence ID" value="NZ_BAAAFM010000001.1"/>
</dbReference>
<keyword evidence="3" id="KW-1185">Reference proteome</keyword>
<name>A0ABN0STT0_9GAMM</name>
<evidence type="ECO:0000313" key="2">
    <source>
        <dbReference type="EMBL" id="GAA0199129.1"/>
    </source>
</evidence>
<keyword evidence="1" id="KW-1133">Transmembrane helix</keyword>
<keyword evidence="1" id="KW-0812">Transmembrane</keyword>
<sequence>MSFYDILNGFNLKSGVFDMGLWGFLSICVIAGVIFVMYASYLDHKKELRKMELEAQKNNKEKVE</sequence>
<proteinExistence type="predicted"/>